<organism evidence="1 2">
    <name type="scientific">Pyrococcus horikoshii (strain ATCC 700860 / DSM 12428 / JCM 9974 / NBRC 100139 / OT-3)</name>
    <dbReference type="NCBI Taxonomy" id="70601"/>
    <lineage>
        <taxon>Archaea</taxon>
        <taxon>Methanobacteriati</taxon>
        <taxon>Methanobacteriota</taxon>
        <taxon>Thermococci</taxon>
        <taxon>Thermococcales</taxon>
        <taxon>Thermococcaceae</taxon>
        <taxon>Pyrococcus</taxon>
    </lineage>
</organism>
<evidence type="ECO:0000313" key="1">
    <source>
        <dbReference type="EMBL" id="BAA29597.1"/>
    </source>
</evidence>
<reference evidence="1 2" key="1">
    <citation type="journal article" date="1998" name="DNA Res.">
        <title>Complete sequence and gene organization of the genome of a hyper-thermophilic archaebacterium, Pyrococcus horikoshii OT3.</title>
        <authorList>
            <person name="Kawarabayasi Y."/>
            <person name="Sawada M."/>
            <person name="Horikawa H."/>
            <person name="Haikawa Y."/>
            <person name="Hino Y."/>
            <person name="Yamamoto S."/>
            <person name="Sekine M."/>
            <person name="Baba S."/>
            <person name="Kosugi H."/>
            <person name="Hosoyama A."/>
            <person name="Nagai Y."/>
            <person name="Sakai M."/>
            <person name="Ogura K."/>
            <person name="Otuka R."/>
            <person name="Nakazawa H."/>
            <person name="Takamiya M."/>
            <person name="Ohfuku Y."/>
            <person name="Funahashi T."/>
            <person name="Tanaka T."/>
            <person name="Kudoh Y."/>
            <person name="Yamazaki J."/>
            <person name="Kushida N."/>
            <person name="Oguchi A."/>
            <person name="Aoki K."/>
            <person name="Nakamura Y."/>
            <person name="Robb T.F."/>
            <person name="Horikoshi K."/>
            <person name="Masuchi Y."/>
            <person name="Shizuya H."/>
            <person name="Kikuchi H."/>
        </authorList>
    </citation>
    <scope>NUCLEOTIDE SEQUENCE [LARGE SCALE GENOMIC DNA]</scope>
    <source>
        <strain evidence="2">ATCC 700860 / DSM 12428 / JCM 9974 / NBRC 100139 / OT-3</strain>
    </source>
</reference>
<dbReference type="AntiFam" id="ANF00095">
    <property type="entry name" value="Shadow ORF (opposite ABC transporters)"/>
</dbReference>
<dbReference type="KEGG" id="pho:PH0509"/>
<dbReference type="AlphaFoldDB" id="O58245"/>
<proteinExistence type="predicted"/>
<keyword evidence="2" id="KW-1185">Reference proteome</keyword>
<sequence length="137" mass="15569">MVVFFYFYCLWGFFVAFFSRVRAPWSKPTTLNLVNPLLLPLRLNTLKLPPNTQIRNTLQEHPSVRMQGIPKNPLSITPLHNPTPIHNNNLITNIITQGQIMSNKNHGSTKLIPKLPQQVKNINPSRSIKHGNGLISN</sequence>
<protein>
    <submittedName>
        <fullName evidence="1">Uncharacterized protein</fullName>
    </submittedName>
</protein>
<gene>
    <name evidence="1" type="ordered locus">PH0509</name>
</gene>
<dbReference type="EMBL" id="BA000001">
    <property type="protein sequence ID" value="BAA29597.1"/>
    <property type="molecule type" value="Genomic_DNA"/>
</dbReference>
<dbReference type="EnsemblBacteria" id="BAA29597">
    <property type="protein sequence ID" value="BAA29597"/>
    <property type="gene ID" value="BAA29597"/>
</dbReference>
<dbReference type="PIR" id="H71163">
    <property type="entry name" value="H71163"/>
</dbReference>
<dbReference type="Proteomes" id="UP000000752">
    <property type="component" value="Chromosome"/>
</dbReference>
<evidence type="ECO:0000313" key="2">
    <source>
        <dbReference type="Proteomes" id="UP000000752"/>
    </source>
</evidence>
<accession>O58245</accession>
<name>O58245_PYRHO</name>